<dbReference type="InterPro" id="IPR006153">
    <property type="entry name" value="Cation/H_exchanger_TM"/>
</dbReference>
<gene>
    <name evidence="11" type="primary">LOC107808671</name>
</gene>
<proteinExistence type="inferred from homology"/>
<evidence type="ECO:0000256" key="2">
    <source>
        <dbReference type="ARBA" id="ARBA00022448"/>
    </source>
</evidence>
<evidence type="ECO:0000256" key="6">
    <source>
        <dbReference type="ARBA" id="ARBA00022989"/>
    </source>
</evidence>
<dbReference type="Gene3D" id="3.40.50.12370">
    <property type="match status" value="1"/>
</dbReference>
<evidence type="ECO:0000256" key="4">
    <source>
        <dbReference type="ARBA" id="ARBA00022692"/>
    </source>
</evidence>
<evidence type="ECO:0000313" key="11">
    <source>
        <dbReference type="RefSeq" id="XP_016488696.1"/>
    </source>
</evidence>
<dbReference type="KEGG" id="nta:107808671"/>
<keyword evidence="3" id="KW-0633">Potassium transport</keyword>
<reference evidence="10" key="1">
    <citation type="journal article" date="2014" name="Nat. Commun.">
        <title>The tobacco genome sequence and its comparison with those of tomato and potato.</title>
        <authorList>
            <person name="Sierro N."/>
            <person name="Battey J.N."/>
            <person name="Ouadi S."/>
            <person name="Bakaher N."/>
            <person name="Bovet L."/>
            <person name="Willig A."/>
            <person name="Goepfert S."/>
            <person name="Peitsch M.C."/>
            <person name="Ivanov N.V."/>
        </authorList>
    </citation>
    <scope>NUCLEOTIDE SEQUENCE [LARGE SCALE GENOMIC DNA]</scope>
</reference>
<keyword evidence="6" id="KW-1133">Transmembrane helix</keyword>
<keyword evidence="4" id="KW-0812">Transmembrane</keyword>
<keyword evidence="7" id="KW-0406">Ion transport</keyword>
<dbReference type="Proteomes" id="UP000790787">
    <property type="component" value="Chromosome 6"/>
</dbReference>
<accession>A0A1S4BIK6</accession>
<dbReference type="InterPro" id="IPR057290">
    <property type="entry name" value="CHX17_C"/>
</dbReference>
<name>A0A1S4BIK6_TOBAC</name>
<reference evidence="11" key="2">
    <citation type="submission" date="2025-08" db="UniProtKB">
        <authorList>
            <consortium name="RefSeq"/>
        </authorList>
    </citation>
    <scope>IDENTIFICATION</scope>
</reference>
<organism evidence="10 11">
    <name type="scientific">Nicotiana tabacum</name>
    <name type="common">Common tobacco</name>
    <dbReference type="NCBI Taxonomy" id="4097"/>
    <lineage>
        <taxon>Eukaryota</taxon>
        <taxon>Viridiplantae</taxon>
        <taxon>Streptophyta</taxon>
        <taxon>Embryophyta</taxon>
        <taxon>Tracheophyta</taxon>
        <taxon>Spermatophyta</taxon>
        <taxon>Magnoliopsida</taxon>
        <taxon>eudicotyledons</taxon>
        <taxon>Gunneridae</taxon>
        <taxon>Pentapetalae</taxon>
        <taxon>asterids</taxon>
        <taxon>lamiids</taxon>
        <taxon>Solanales</taxon>
        <taxon>Solanaceae</taxon>
        <taxon>Nicotianoideae</taxon>
        <taxon>Nicotianeae</taxon>
        <taxon>Nicotiana</taxon>
    </lineage>
</organism>
<dbReference type="GO" id="GO:1902600">
    <property type="term" value="P:proton transmembrane transport"/>
    <property type="evidence" value="ECO:0007669"/>
    <property type="project" value="InterPro"/>
</dbReference>
<dbReference type="Pfam" id="PF23256">
    <property type="entry name" value="CHX17_2nd"/>
    <property type="match status" value="1"/>
</dbReference>
<evidence type="ECO:0000256" key="5">
    <source>
        <dbReference type="ARBA" id="ARBA00022958"/>
    </source>
</evidence>
<dbReference type="Gene3D" id="1.20.1530.20">
    <property type="match status" value="1"/>
</dbReference>
<dbReference type="STRING" id="4097.A0A1S4BIK6"/>
<dbReference type="AlphaFoldDB" id="A0A1S4BIK6"/>
<evidence type="ECO:0000256" key="7">
    <source>
        <dbReference type="ARBA" id="ARBA00023065"/>
    </source>
</evidence>
<dbReference type="GeneID" id="107808671"/>
<dbReference type="GO" id="GO:0098662">
    <property type="term" value="P:inorganic cation transmembrane transport"/>
    <property type="evidence" value="ECO:0000318"/>
    <property type="project" value="GO_Central"/>
</dbReference>
<evidence type="ECO:0000256" key="1">
    <source>
        <dbReference type="ARBA" id="ARBA00004141"/>
    </source>
</evidence>
<keyword evidence="8" id="KW-0472">Membrane</keyword>
<dbReference type="OMA" id="CIHNQEN"/>
<dbReference type="PANTHER" id="PTHR32468:SF35">
    <property type="entry name" value="CATION_H+ EXCHANGER DOMAIN-CONTAINING PROTEIN"/>
    <property type="match status" value="1"/>
</dbReference>
<protein>
    <submittedName>
        <fullName evidence="11">Cation/H(+) antiporter 15-like</fullName>
    </submittedName>
</protein>
<dbReference type="GO" id="GO:0016020">
    <property type="term" value="C:membrane"/>
    <property type="evidence" value="ECO:0007669"/>
    <property type="project" value="UniProtKB-SubCell"/>
</dbReference>
<evidence type="ECO:0000256" key="8">
    <source>
        <dbReference type="ARBA" id="ARBA00023136"/>
    </source>
</evidence>
<dbReference type="GO" id="GO:0006885">
    <property type="term" value="P:regulation of pH"/>
    <property type="evidence" value="ECO:0000318"/>
    <property type="project" value="GO_Central"/>
</dbReference>
<evidence type="ECO:0000313" key="10">
    <source>
        <dbReference type="Proteomes" id="UP000790787"/>
    </source>
</evidence>
<sequence>MGNAAVLNNTSTSSTAQNILCYDPEDVSSNGYKVRNPLKFPAPLMVFQLSVISLTSLLIDAGLKPLGQPSLVAQVLGGIIFGPSLLGHLESVRETMFPTRGVMALETAATFGVLFNLFAIGVECDSKRMFRPGKKAIIIGVTVMFTSLGSTMALAMLIKHFVVMDPLLAKALPIVAASQCVIGFPNVCSLLKEMQLLNTDQGRLATSSAMFCDIIGLTLASVGFIKLQLEKEHTMAQKLGSIVSPLILVIFTVFSIRPAIKKTLRLRPEEKPVGENYFVCVLILVLLYVLTAETVGQHYLFGSLVLGMAIPEGPPLGAALIRKLHYPVGKVLYPVFLTTSGLKTDIFTIHFKSLWVIALLVLFGVLVKIVIMMIITRYTGLTIQDSVILGLILNARGICDVVFFNLWRVSQALSDEHFAVAIMLSVVLVMVIITPLIRFLFRALEQQAPTMRRTIQHSKPDSELRILVCVHDLQSVPTMVNLLEASNATEQSPIGVIALVLIELVGRAAPLLITYNHSQGAIPQDASISLQIINALRQYELAFESCVTLQPFTDITHYELMPEDICRLALDQNATIMILPFHKHWEIDGSIGTVSRAIQTINTKVLRKAPCSVGILVDRGILKGSMATLSNQGNIYHVAVVYIGGPDDAESLAYGARMARHKNVSITIIRFLMFGYDNARERKLDNSLIEAVRYENSTNENFVYEEHVTRDGVGLSASLRGLEDRFDLIVVGRHHEDSPLLVGLGAWSECPELGVVGDFLASTDIGFTASILVVQQQRIRGKWTSRTMKPVVNNQDGQYPDMNNAINNGISTPRVSISSDHPRWEITIDRTN</sequence>
<dbReference type="GO" id="GO:0012505">
    <property type="term" value="C:endomembrane system"/>
    <property type="evidence" value="ECO:0000318"/>
    <property type="project" value="GO_Central"/>
</dbReference>
<comment type="similarity">
    <text evidence="9">Belongs to the monovalent cation:proton antiporter 2 (CPA2) transporter (TC 2.A.37) family. CHX (TC 2.A.37.4) subfamily.</text>
</comment>
<dbReference type="GO" id="GO:0006813">
    <property type="term" value="P:potassium ion transport"/>
    <property type="evidence" value="ECO:0007669"/>
    <property type="project" value="UniProtKB-KW"/>
</dbReference>
<keyword evidence="2" id="KW-0813">Transport</keyword>
<dbReference type="GO" id="GO:0015297">
    <property type="term" value="F:antiporter activity"/>
    <property type="evidence" value="ECO:0007669"/>
    <property type="project" value="InterPro"/>
</dbReference>
<dbReference type="RefSeq" id="XP_016488696.1">
    <property type="nucleotide sequence ID" value="XM_016633210.1"/>
</dbReference>
<dbReference type="Pfam" id="PF00999">
    <property type="entry name" value="Na_H_Exchanger"/>
    <property type="match status" value="1"/>
</dbReference>
<dbReference type="InterPro" id="IPR057291">
    <property type="entry name" value="CHX17_2nd"/>
</dbReference>
<dbReference type="InterPro" id="IPR050794">
    <property type="entry name" value="CPA2_transporter"/>
</dbReference>
<keyword evidence="10" id="KW-1185">Reference proteome</keyword>
<dbReference type="InterPro" id="IPR038770">
    <property type="entry name" value="Na+/solute_symporter_sf"/>
</dbReference>
<evidence type="ECO:0000256" key="3">
    <source>
        <dbReference type="ARBA" id="ARBA00022538"/>
    </source>
</evidence>
<keyword evidence="5" id="KW-0630">Potassium</keyword>
<dbReference type="PANTHER" id="PTHR32468">
    <property type="entry name" value="CATION/H + ANTIPORTER"/>
    <property type="match status" value="1"/>
</dbReference>
<comment type="subcellular location">
    <subcellularLocation>
        <location evidence="1">Membrane</location>
        <topology evidence="1">Multi-pass membrane protein</topology>
    </subcellularLocation>
</comment>
<dbReference type="OrthoDB" id="2687058at2759"/>
<evidence type="ECO:0000256" key="9">
    <source>
        <dbReference type="ARBA" id="ARBA00038341"/>
    </source>
</evidence>
<dbReference type="PaxDb" id="4097-A0A1S4BIK6"/>
<dbReference type="Pfam" id="PF23259">
    <property type="entry name" value="CHX17_C"/>
    <property type="match status" value="1"/>
</dbReference>